<dbReference type="EMBL" id="MU796267">
    <property type="protein sequence ID" value="KAJ3804135.1"/>
    <property type="molecule type" value="Genomic_DNA"/>
</dbReference>
<proteinExistence type="predicted"/>
<organism evidence="1 2">
    <name type="scientific">Lentinula aff. lateritia</name>
    <dbReference type="NCBI Taxonomy" id="2804960"/>
    <lineage>
        <taxon>Eukaryota</taxon>
        <taxon>Fungi</taxon>
        <taxon>Dikarya</taxon>
        <taxon>Basidiomycota</taxon>
        <taxon>Agaricomycotina</taxon>
        <taxon>Agaricomycetes</taxon>
        <taxon>Agaricomycetidae</taxon>
        <taxon>Agaricales</taxon>
        <taxon>Marasmiineae</taxon>
        <taxon>Omphalotaceae</taxon>
        <taxon>Lentinula</taxon>
    </lineage>
</organism>
<comment type="caution">
    <text evidence="1">The sequence shown here is derived from an EMBL/GenBank/DDBJ whole genome shotgun (WGS) entry which is preliminary data.</text>
</comment>
<dbReference type="Proteomes" id="UP001163835">
    <property type="component" value="Unassembled WGS sequence"/>
</dbReference>
<sequence>MAVRTLQVLTDNSPSTEPPEVYDVFEEAATFLGIPPDHQSQALDSSKFEQFLAIPIPFCLRFREGSTMMRLVPSKELDPFASLRGQGVLPGAPKTVFPPKASDVISPPPATKAPADASTFFSSLCSTRSRDSDHELLSGSPSLDTAPRASLSTKVSVGRKEPKSKATVKVVEDSKASNPPSPSMVYKRVRLPPRSRKIAPATSKGKARQIVATDEDSTSNEVESEDEDEEEDTAPPPKHLKTTSSISATLPRRSVKRVSVPKQVTKAGVKPAPEHSPDSTFQPVLLADAQGRLWLPEQSTGNFTPFPKFAHGRNPLLAIDPDFMELGSILETQNARFTMQDLMQVNRTICDPSIPSQACVSVLARGDLEANSAPMPGYKCQRCSSRSLKCLGSLDVELAMDALNALHKASTSSTHREDPIVVLEALKAAEPNRRAISLNEWTLMATLFRWPSPFNLSGLDFNNRTPGEWIELLRSIHSGESTARIDEDGHLVKSSPPPDSAAEAFEGLNEVEKGSADEGTSSQVGGSVPMELDLPTIESLAKPTLPPEKGAGQAQTLES</sequence>
<evidence type="ECO:0000313" key="2">
    <source>
        <dbReference type="Proteomes" id="UP001163835"/>
    </source>
</evidence>
<evidence type="ECO:0000313" key="1">
    <source>
        <dbReference type="EMBL" id="KAJ3804135.1"/>
    </source>
</evidence>
<protein>
    <submittedName>
        <fullName evidence="1">Uncharacterized protein</fullName>
    </submittedName>
</protein>
<keyword evidence="2" id="KW-1185">Reference proteome</keyword>
<accession>A0ACC1THY3</accession>
<name>A0ACC1THY3_9AGAR</name>
<gene>
    <name evidence="1" type="ORF">F5876DRAFT_83706</name>
</gene>
<reference evidence="1" key="1">
    <citation type="submission" date="2022-09" db="EMBL/GenBank/DDBJ databases">
        <title>A Global Phylogenomic Analysis of the Shiitake Genus Lentinula.</title>
        <authorList>
            <consortium name="DOE Joint Genome Institute"/>
            <person name="Sierra-Patev S."/>
            <person name="Min B."/>
            <person name="Naranjo-Ortiz M."/>
            <person name="Looney B."/>
            <person name="Konkel Z."/>
            <person name="Slot J.C."/>
            <person name="Sakamoto Y."/>
            <person name="Steenwyk J.L."/>
            <person name="Rokas A."/>
            <person name="Carro J."/>
            <person name="Camarero S."/>
            <person name="Ferreira P."/>
            <person name="Molpeceres G."/>
            <person name="Ruiz-Duenas F.J."/>
            <person name="Serrano A."/>
            <person name="Henrissat B."/>
            <person name="Drula E."/>
            <person name="Hughes K.W."/>
            <person name="Mata J.L."/>
            <person name="Ishikawa N.K."/>
            <person name="Vargas-Isla R."/>
            <person name="Ushijima S."/>
            <person name="Smith C.A."/>
            <person name="Ahrendt S."/>
            <person name="Andreopoulos W."/>
            <person name="He G."/>
            <person name="Labutti K."/>
            <person name="Lipzen A."/>
            <person name="Ng V."/>
            <person name="Riley R."/>
            <person name="Sandor L."/>
            <person name="Barry K."/>
            <person name="Martinez A.T."/>
            <person name="Xiao Y."/>
            <person name="Gibbons J.G."/>
            <person name="Terashima K."/>
            <person name="Grigoriev I.V."/>
            <person name="Hibbett D.S."/>
        </authorList>
    </citation>
    <scope>NUCLEOTIDE SEQUENCE</scope>
    <source>
        <strain evidence="1">TMI1499</strain>
    </source>
</reference>